<feature type="region of interest" description="Disordered" evidence="1">
    <location>
        <begin position="1"/>
        <end position="63"/>
    </location>
</feature>
<name>A0ABN8M919_9CNID</name>
<protein>
    <submittedName>
        <fullName evidence="2">Uncharacterized protein</fullName>
    </submittedName>
</protein>
<sequence>MSAAPESSRSKKDGKEDSHHDKNNNHDNDREKTLEMLRKLQQLEDNTSKTNTQLAVADSSMRKSASFQNIRELAEDCSFDLKRRGSDPRSIPDGPANSRRTPGGRRQKPWELRRSSTPIPGELDVSSVLCKALGRFSPKVGHTSVKEKEELDD</sequence>
<evidence type="ECO:0000313" key="2">
    <source>
        <dbReference type="EMBL" id="CAH3026123.1"/>
    </source>
</evidence>
<gene>
    <name evidence="2" type="ORF">PEVE_00028090</name>
</gene>
<accession>A0ABN8M919</accession>
<comment type="caution">
    <text evidence="2">The sequence shown here is derived from an EMBL/GenBank/DDBJ whole genome shotgun (WGS) entry which is preliminary data.</text>
</comment>
<evidence type="ECO:0000256" key="1">
    <source>
        <dbReference type="SAM" id="MobiDB-lite"/>
    </source>
</evidence>
<dbReference type="EMBL" id="CALNXI010000389">
    <property type="protein sequence ID" value="CAH3026123.1"/>
    <property type="molecule type" value="Genomic_DNA"/>
</dbReference>
<feature type="compositionally biased region" description="Polar residues" evidence="1">
    <location>
        <begin position="43"/>
        <end position="54"/>
    </location>
</feature>
<keyword evidence="3" id="KW-1185">Reference proteome</keyword>
<reference evidence="2 3" key="1">
    <citation type="submission" date="2022-05" db="EMBL/GenBank/DDBJ databases">
        <authorList>
            <consortium name="Genoscope - CEA"/>
            <person name="William W."/>
        </authorList>
    </citation>
    <scope>NUCLEOTIDE SEQUENCE [LARGE SCALE GENOMIC DNA]</scope>
</reference>
<dbReference type="Proteomes" id="UP001159427">
    <property type="component" value="Unassembled WGS sequence"/>
</dbReference>
<evidence type="ECO:0000313" key="3">
    <source>
        <dbReference type="Proteomes" id="UP001159427"/>
    </source>
</evidence>
<feature type="region of interest" description="Disordered" evidence="1">
    <location>
        <begin position="81"/>
        <end position="123"/>
    </location>
</feature>
<feature type="compositionally biased region" description="Basic and acidic residues" evidence="1">
    <location>
        <begin position="8"/>
        <end position="42"/>
    </location>
</feature>
<organism evidence="2 3">
    <name type="scientific">Porites evermanni</name>
    <dbReference type="NCBI Taxonomy" id="104178"/>
    <lineage>
        <taxon>Eukaryota</taxon>
        <taxon>Metazoa</taxon>
        <taxon>Cnidaria</taxon>
        <taxon>Anthozoa</taxon>
        <taxon>Hexacorallia</taxon>
        <taxon>Scleractinia</taxon>
        <taxon>Fungiina</taxon>
        <taxon>Poritidae</taxon>
        <taxon>Porites</taxon>
    </lineage>
</organism>
<proteinExistence type="predicted"/>